<protein>
    <recommendedName>
        <fullName evidence="5">Chemotaxis protein CheX</fullName>
    </recommendedName>
</protein>
<keyword evidence="1" id="KW-0145">Chemotaxis</keyword>
<dbReference type="Proteomes" id="UP000182350">
    <property type="component" value="Unassembled WGS sequence"/>
</dbReference>
<dbReference type="AlphaFoldDB" id="A0A1K1UBT5"/>
<proteinExistence type="predicted"/>
<evidence type="ECO:0000313" key="4">
    <source>
        <dbReference type="Proteomes" id="UP000182350"/>
    </source>
</evidence>
<dbReference type="GO" id="GO:0006935">
    <property type="term" value="P:chemotaxis"/>
    <property type="evidence" value="ECO:0007669"/>
    <property type="project" value="UniProtKB-KW"/>
</dbReference>
<accession>A0A1K1UBT5</accession>
<sequence length="233" mass="25938">MTQIATAKRSRAITTEEVLLILCHSVCEVLGNAGNDKITYSPMVQKINKTCLRPDIGCFVLFDGGFSGLVIINFTAESAMEIYRKYLLSMGMPENELAQFHTSDEVGNVMGEIMNQIVGDFTNKVRHQLKTSITQSQPKMMAINKQVQISVNTALDQPQSRRVTFSTEKHNIFYLELSMDKTEFIKLHDFDESELEDPDDILAESGNDAYSGNDNSGGGQGDDHDDLMKDLGI</sequence>
<dbReference type="InterPro" id="IPR024513">
    <property type="entry name" value="DUF3334"/>
</dbReference>
<name>A0A1K1UBT5_9GAMM</name>
<organism evidence="3 4">
    <name type="scientific">Marinospirillum alkaliphilum DSM 21637</name>
    <dbReference type="NCBI Taxonomy" id="1122209"/>
    <lineage>
        <taxon>Bacteria</taxon>
        <taxon>Pseudomonadati</taxon>
        <taxon>Pseudomonadota</taxon>
        <taxon>Gammaproteobacteria</taxon>
        <taxon>Oceanospirillales</taxon>
        <taxon>Oceanospirillaceae</taxon>
        <taxon>Marinospirillum</taxon>
    </lineage>
</organism>
<dbReference type="Pfam" id="PF11813">
    <property type="entry name" value="DUF3334"/>
    <property type="match status" value="1"/>
</dbReference>
<evidence type="ECO:0000256" key="1">
    <source>
        <dbReference type="ARBA" id="ARBA00022500"/>
    </source>
</evidence>
<keyword evidence="4" id="KW-1185">Reference proteome</keyword>
<dbReference type="InterPro" id="IPR028976">
    <property type="entry name" value="CheC-like_sf"/>
</dbReference>
<evidence type="ECO:0000313" key="3">
    <source>
        <dbReference type="EMBL" id="SFX10052.1"/>
    </source>
</evidence>
<dbReference type="SUPFAM" id="SSF103039">
    <property type="entry name" value="CheC-like"/>
    <property type="match status" value="1"/>
</dbReference>
<evidence type="ECO:0008006" key="5">
    <source>
        <dbReference type="Google" id="ProtNLM"/>
    </source>
</evidence>
<feature type="region of interest" description="Disordered" evidence="2">
    <location>
        <begin position="196"/>
        <end position="233"/>
    </location>
</feature>
<dbReference type="STRING" id="1122209.SAMN02745752_00537"/>
<gene>
    <name evidence="3" type="ORF">SAMN02745752_00537</name>
</gene>
<dbReference type="Gene3D" id="3.40.1550.10">
    <property type="entry name" value="CheC-like"/>
    <property type="match status" value="1"/>
</dbReference>
<dbReference type="RefSeq" id="WP_218163438.1">
    <property type="nucleotide sequence ID" value="NZ_FPJW01000001.1"/>
</dbReference>
<evidence type="ECO:0000256" key="2">
    <source>
        <dbReference type="SAM" id="MobiDB-lite"/>
    </source>
</evidence>
<dbReference type="EMBL" id="FPJW01000001">
    <property type="protein sequence ID" value="SFX10052.1"/>
    <property type="molecule type" value="Genomic_DNA"/>
</dbReference>
<reference evidence="3 4" key="1">
    <citation type="submission" date="2016-11" db="EMBL/GenBank/DDBJ databases">
        <authorList>
            <person name="Jaros S."/>
            <person name="Januszkiewicz K."/>
            <person name="Wedrychowicz H."/>
        </authorList>
    </citation>
    <scope>NUCLEOTIDE SEQUENCE [LARGE SCALE GENOMIC DNA]</scope>
    <source>
        <strain evidence="3 4">DSM 21637</strain>
    </source>
</reference>